<name>A0A0E9VK04_ANGAN</name>
<feature type="region of interest" description="Disordered" evidence="1">
    <location>
        <begin position="1"/>
        <end position="27"/>
    </location>
</feature>
<evidence type="ECO:0000256" key="1">
    <source>
        <dbReference type="SAM" id="MobiDB-lite"/>
    </source>
</evidence>
<dbReference type="AlphaFoldDB" id="A0A0E9VK04"/>
<accession>A0A0E9VK04</accession>
<reference evidence="2" key="1">
    <citation type="submission" date="2014-11" db="EMBL/GenBank/DDBJ databases">
        <authorList>
            <person name="Amaro Gonzalez C."/>
        </authorList>
    </citation>
    <scope>NUCLEOTIDE SEQUENCE</scope>
</reference>
<proteinExistence type="predicted"/>
<evidence type="ECO:0000313" key="2">
    <source>
        <dbReference type="EMBL" id="JAH78469.1"/>
    </source>
</evidence>
<sequence>MLVTSTAKDGVIAGDSDNHSISTPRLV</sequence>
<reference evidence="2" key="2">
    <citation type="journal article" date="2015" name="Fish Shellfish Immunol.">
        <title>Early steps in the European eel (Anguilla anguilla)-Vibrio vulnificus interaction in the gills: Role of the RtxA13 toxin.</title>
        <authorList>
            <person name="Callol A."/>
            <person name="Pajuelo D."/>
            <person name="Ebbesson L."/>
            <person name="Teles M."/>
            <person name="MacKenzie S."/>
            <person name="Amaro C."/>
        </authorList>
    </citation>
    <scope>NUCLEOTIDE SEQUENCE</scope>
</reference>
<organism evidence="2">
    <name type="scientific">Anguilla anguilla</name>
    <name type="common">European freshwater eel</name>
    <name type="synonym">Muraena anguilla</name>
    <dbReference type="NCBI Taxonomy" id="7936"/>
    <lineage>
        <taxon>Eukaryota</taxon>
        <taxon>Metazoa</taxon>
        <taxon>Chordata</taxon>
        <taxon>Craniata</taxon>
        <taxon>Vertebrata</taxon>
        <taxon>Euteleostomi</taxon>
        <taxon>Actinopterygii</taxon>
        <taxon>Neopterygii</taxon>
        <taxon>Teleostei</taxon>
        <taxon>Anguilliformes</taxon>
        <taxon>Anguillidae</taxon>
        <taxon>Anguilla</taxon>
    </lineage>
</organism>
<dbReference type="EMBL" id="GBXM01030108">
    <property type="protein sequence ID" value="JAH78469.1"/>
    <property type="molecule type" value="Transcribed_RNA"/>
</dbReference>
<protein>
    <submittedName>
        <fullName evidence="2">Uncharacterized protein</fullName>
    </submittedName>
</protein>